<keyword evidence="1" id="KW-0677">Repeat</keyword>
<dbReference type="Gene3D" id="1.25.40.10">
    <property type="entry name" value="Tetratricopeptide repeat domain"/>
    <property type="match status" value="1"/>
</dbReference>
<keyword evidence="8" id="KW-1185">Reference proteome</keyword>
<keyword evidence="2 3" id="KW-0802">TPR repeat</keyword>
<feature type="signal peptide" evidence="5">
    <location>
        <begin position="1"/>
        <end position="19"/>
    </location>
</feature>
<evidence type="ECO:0000256" key="4">
    <source>
        <dbReference type="SAM" id="Phobius"/>
    </source>
</evidence>
<accession>A0ABS3PV04</accession>
<dbReference type="PROSITE" id="PS51781">
    <property type="entry name" value="SH3B"/>
    <property type="match status" value="1"/>
</dbReference>
<keyword evidence="5" id="KW-0732">Signal</keyword>
<evidence type="ECO:0000256" key="2">
    <source>
        <dbReference type="ARBA" id="ARBA00022803"/>
    </source>
</evidence>
<dbReference type="InterPro" id="IPR003646">
    <property type="entry name" value="SH3-like_bac-type"/>
</dbReference>
<dbReference type="SMART" id="SM00287">
    <property type="entry name" value="SH3b"/>
    <property type="match status" value="1"/>
</dbReference>
<dbReference type="Pfam" id="PF00515">
    <property type="entry name" value="TPR_1"/>
    <property type="match status" value="1"/>
</dbReference>
<feature type="domain" description="SH3b" evidence="6">
    <location>
        <begin position="187"/>
        <end position="251"/>
    </location>
</feature>
<proteinExistence type="predicted"/>
<keyword evidence="4" id="KW-0812">Transmembrane</keyword>
<dbReference type="PANTHER" id="PTHR44943">
    <property type="entry name" value="CELLULOSE SYNTHASE OPERON PROTEIN C"/>
    <property type="match status" value="1"/>
</dbReference>
<evidence type="ECO:0000313" key="7">
    <source>
        <dbReference type="EMBL" id="MBO1883155.1"/>
    </source>
</evidence>
<reference evidence="7 8" key="1">
    <citation type="submission" date="2021-03" db="EMBL/GenBank/DDBJ databases">
        <title>Isolation and description of Capnocytophaga bilenii sp. nov., a novel Capnocytophaga species, isolated from a gingivitis subject.</title>
        <authorList>
            <person name="Antezack A."/>
            <person name="Monnet-Corti V."/>
            <person name="La Scola B."/>
        </authorList>
    </citation>
    <scope>NUCLEOTIDE SEQUENCE [LARGE SCALE GENOMIC DNA]</scope>
    <source>
        <strain evidence="7 8">Marseille-Q4570</strain>
    </source>
</reference>
<gene>
    <name evidence="7" type="ORF">J4N46_01635</name>
</gene>
<feature type="transmembrane region" description="Helical" evidence="4">
    <location>
        <begin position="131"/>
        <end position="153"/>
    </location>
</feature>
<dbReference type="EMBL" id="JAGDYP010000001">
    <property type="protein sequence ID" value="MBO1883155.1"/>
    <property type="molecule type" value="Genomic_DNA"/>
</dbReference>
<dbReference type="Gene3D" id="2.30.30.40">
    <property type="entry name" value="SH3 Domains"/>
    <property type="match status" value="1"/>
</dbReference>
<feature type="transmembrane region" description="Helical" evidence="4">
    <location>
        <begin position="160"/>
        <end position="179"/>
    </location>
</feature>
<feature type="chain" id="PRO_5046031514" evidence="5">
    <location>
        <begin position="20"/>
        <end position="251"/>
    </location>
</feature>
<keyword evidence="4" id="KW-1133">Transmembrane helix</keyword>
<dbReference type="PROSITE" id="PS50005">
    <property type="entry name" value="TPR"/>
    <property type="match status" value="1"/>
</dbReference>
<evidence type="ECO:0000259" key="6">
    <source>
        <dbReference type="PROSITE" id="PS51781"/>
    </source>
</evidence>
<comment type="caution">
    <text evidence="7">The sequence shown here is derived from an EMBL/GenBank/DDBJ whole genome shotgun (WGS) entry which is preliminary data.</text>
</comment>
<evidence type="ECO:0000256" key="3">
    <source>
        <dbReference type="PROSITE-ProRule" id="PRU00339"/>
    </source>
</evidence>
<dbReference type="RefSeq" id="WP_208057771.1">
    <property type="nucleotide sequence ID" value="NZ_JAGDYP010000001.1"/>
</dbReference>
<dbReference type="SUPFAM" id="SSF48452">
    <property type="entry name" value="TPR-like"/>
    <property type="match status" value="1"/>
</dbReference>
<dbReference type="InterPro" id="IPR011990">
    <property type="entry name" value="TPR-like_helical_dom_sf"/>
</dbReference>
<keyword evidence="4" id="KW-0472">Membrane</keyword>
<evidence type="ECO:0000313" key="8">
    <source>
        <dbReference type="Proteomes" id="UP000681610"/>
    </source>
</evidence>
<protein>
    <submittedName>
        <fullName evidence="7">Tetratricopeptide repeat protein</fullName>
    </submittedName>
</protein>
<name>A0ABS3PV04_9FLAO</name>
<dbReference type="PROSITE" id="PS50293">
    <property type="entry name" value="TPR_REGION"/>
    <property type="match status" value="1"/>
</dbReference>
<dbReference type="PANTHER" id="PTHR44943:SF8">
    <property type="entry name" value="TPR REPEAT-CONTAINING PROTEIN MJ0263"/>
    <property type="match status" value="1"/>
</dbReference>
<dbReference type="SMART" id="SM00028">
    <property type="entry name" value="TPR"/>
    <property type="match status" value="2"/>
</dbReference>
<dbReference type="InterPro" id="IPR051685">
    <property type="entry name" value="Ycf3/AcsC/BcsC/TPR_MFPF"/>
</dbReference>
<sequence length="251" mass="28656">MKSIILVLFTVFCSLINFAQTNEKLFALATDNYQKGQCEEAIRQYQQIIARGSESSALYYNMANAYYKLNKVPESIYYYEKALKLDPKNTAAKNNLTFAKQMTVDAITPLPKTWLQQLSDSITGLFELHTWAILSIIAIWGVVVFFLCYYFVVHTALKRTFFTLLLVTIVIAIGTYSIAHYKQQQIANEQYAILFEKTVRIFAEPNAYSSEVLELHEGTKVAIIGQENDWLQIQLANGKTGWTKSSNLKKL</sequence>
<dbReference type="Pfam" id="PF08239">
    <property type="entry name" value="SH3_3"/>
    <property type="match status" value="1"/>
</dbReference>
<organism evidence="7 8">
    <name type="scientific">Capnocytophaga bilenii</name>
    <dbReference type="NCBI Taxonomy" id="2819369"/>
    <lineage>
        <taxon>Bacteria</taxon>
        <taxon>Pseudomonadati</taxon>
        <taxon>Bacteroidota</taxon>
        <taxon>Flavobacteriia</taxon>
        <taxon>Flavobacteriales</taxon>
        <taxon>Flavobacteriaceae</taxon>
        <taxon>Capnocytophaga</taxon>
    </lineage>
</organism>
<dbReference type="Proteomes" id="UP000681610">
    <property type="component" value="Unassembled WGS sequence"/>
</dbReference>
<evidence type="ECO:0000256" key="5">
    <source>
        <dbReference type="SAM" id="SignalP"/>
    </source>
</evidence>
<evidence type="ECO:0000256" key="1">
    <source>
        <dbReference type="ARBA" id="ARBA00022737"/>
    </source>
</evidence>
<dbReference type="InterPro" id="IPR019734">
    <property type="entry name" value="TPR_rpt"/>
</dbReference>
<feature type="repeat" description="TPR" evidence="3">
    <location>
        <begin position="56"/>
        <end position="89"/>
    </location>
</feature>